<name>A0A8J6HP36_TENMO</name>
<dbReference type="EMBL" id="JABDTM020018823">
    <property type="protein sequence ID" value="KAH0817797.1"/>
    <property type="molecule type" value="Genomic_DNA"/>
</dbReference>
<dbReference type="InterPro" id="IPR029006">
    <property type="entry name" value="ADF-H/Gelsolin-like_dom_sf"/>
</dbReference>
<keyword evidence="6" id="KW-0472">Membrane</keyword>
<dbReference type="InterPro" id="IPR007123">
    <property type="entry name" value="Gelsolin-like_dom"/>
</dbReference>
<dbReference type="SMART" id="SM00262">
    <property type="entry name" value="GEL"/>
    <property type="match status" value="4"/>
</dbReference>
<keyword evidence="7" id="KW-0206">Cytoskeleton</keyword>
<evidence type="ECO:0000256" key="4">
    <source>
        <dbReference type="ARBA" id="ARBA00022490"/>
    </source>
</evidence>
<dbReference type="InterPro" id="IPR007122">
    <property type="entry name" value="Villin/Gelsolin"/>
</dbReference>
<dbReference type="SMART" id="SM00153">
    <property type="entry name" value="VHP"/>
    <property type="match status" value="1"/>
</dbReference>
<dbReference type="Pfam" id="PF02209">
    <property type="entry name" value="VHP"/>
    <property type="match status" value="1"/>
</dbReference>
<dbReference type="SUPFAM" id="SSF55753">
    <property type="entry name" value="Actin depolymerizing proteins"/>
    <property type="match status" value="5"/>
</dbReference>
<dbReference type="InterPro" id="IPR003128">
    <property type="entry name" value="Villin_headpiece"/>
</dbReference>
<dbReference type="PROSITE" id="PS51089">
    <property type="entry name" value="HP"/>
    <property type="match status" value="1"/>
</dbReference>
<evidence type="ECO:0000256" key="3">
    <source>
        <dbReference type="ARBA" id="ARBA00008418"/>
    </source>
</evidence>
<dbReference type="Pfam" id="PF00626">
    <property type="entry name" value="Gelsolin"/>
    <property type="match status" value="2"/>
</dbReference>
<evidence type="ECO:0000256" key="6">
    <source>
        <dbReference type="ARBA" id="ARBA00023136"/>
    </source>
</evidence>
<evidence type="ECO:0000256" key="5">
    <source>
        <dbReference type="ARBA" id="ARBA00022737"/>
    </source>
</evidence>
<evidence type="ECO:0000313" key="11">
    <source>
        <dbReference type="Proteomes" id="UP000719412"/>
    </source>
</evidence>
<evidence type="ECO:0000259" key="9">
    <source>
        <dbReference type="PROSITE" id="PS51089"/>
    </source>
</evidence>
<dbReference type="Proteomes" id="UP000719412">
    <property type="component" value="Unassembled WGS sequence"/>
</dbReference>
<dbReference type="SUPFAM" id="SSF47050">
    <property type="entry name" value="VHP, Villin headpiece domain"/>
    <property type="match status" value="1"/>
</dbReference>
<evidence type="ECO:0000256" key="2">
    <source>
        <dbReference type="ARBA" id="ARBA00004245"/>
    </source>
</evidence>
<dbReference type="GO" id="GO:0008154">
    <property type="term" value="P:actin polymerization or depolymerization"/>
    <property type="evidence" value="ECO:0007669"/>
    <property type="project" value="TreeGrafter"/>
</dbReference>
<proteinExistence type="inferred from homology"/>
<organism evidence="10 11">
    <name type="scientific">Tenebrio molitor</name>
    <name type="common">Yellow mealworm beetle</name>
    <dbReference type="NCBI Taxonomy" id="7067"/>
    <lineage>
        <taxon>Eukaryota</taxon>
        <taxon>Metazoa</taxon>
        <taxon>Ecdysozoa</taxon>
        <taxon>Arthropoda</taxon>
        <taxon>Hexapoda</taxon>
        <taxon>Insecta</taxon>
        <taxon>Pterygota</taxon>
        <taxon>Neoptera</taxon>
        <taxon>Endopterygota</taxon>
        <taxon>Coleoptera</taxon>
        <taxon>Polyphaga</taxon>
        <taxon>Cucujiformia</taxon>
        <taxon>Tenebrionidae</taxon>
        <taxon>Tenebrio</taxon>
    </lineage>
</organism>
<dbReference type="AlphaFoldDB" id="A0A8J6HP36"/>
<comment type="similarity">
    <text evidence="3">Belongs to the villin/gelsolin family.</text>
</comment>
<dbReference type="GO" id="GO:0005546">
    <property type="term" value="F:phosphatidylinositol-4,5-bisphosphate binding"/>
    <property type="evidence" value="ECO:0007669"/>
    <property type="project" value="TreeGrafter"/>
</dbReference>
<dbReference type="Gene3D" id="3.40.20.10">
    <property type="entry name" value="Severin"/>
    <property type="match status" value="5"/>
</dbReference>
<sequence>MLGVVVGVVVVVLLWCLKFLLFGQDELSEKSILEIKKDELDAASKQWKSRVEKSDAEKFSVAGRMEKNREESNLPINIPAMEKNKKTPQAKRFKGKEGNDSSSTPVSPDKIRYVELTRSYSVPDPDHDSSGSDTSLRASGRKVSVSRPDDETFKDFYKSIESKLTTEQVEVSAGDFDLITRQSLLVLKKNVQVQRRRGASKNPVKALASRADISNEYTEILTGVAERERKRLNIEKLAKSSKLAPAALAGLVSKEDFKQVALKKSTYTTTMVPYKDLMLLHVKGRQHVQTRLVEPVAASINEGDNYILVTPTTLFNYVGKYSNVIEQSRASDIINHIQQSGDLGCKEVEVVSLNSDNSSLMNKATRMFWKNLGCEEREIFTSGGNPEEDGIYEANILATNMIYKLEGNELVSLDEYWGTIPKVEMLEPTKVFVFDFGSEMYVWSGKNASVDKKKLAVKLAKEMWELGYDYTDCSICPLNVASILGNRPSTNISKTGGSRPDWALFAKITQHRETILFKEKFLDWPDFSRIIKVKGDQNGKTVDPSYNIKPCDVAEMLKESRSKPDLAVENLHLGRGDSYFDEETKRLFEFETLEISVWRILENHPEQLSRESIGHFYNSDSYIIKWKYRTTVKGRELSGKPSKHVQAGRDRCVYYCWQGSNASINEKGSAALLTVELDHEKAPQVRVVQGSEPAAFLKLFKGSMVVHDGKREESDGRGKARLFLTRAEVEDEVCLIEVPCEMKQLRSRSSFVLVDCESEQVTVWHGSKSSRQKKKVAKLAAKKIIDKRATEFCWSEEGDVALVEVDEGEESEEFLDVVGENREDYVSLLDSDLEYDYTMRLFHLSSVSGTFEATEIVCPHKSEYSSPYPFLQTELYSASQPALFLIDNHHDLWLWQGWWPEREEEAELGDQTGSGAVRWQAERKAAMQTAVNYWQKNHSGDESVPAFLVWAGLEPLEFKNLFPYWIERHDVTELNVKDGRQADAKLSVENELALLLRTTYPLAELLQKPLPEGVDPTHLEIYLSPEDFQTLLSMTKEEFQKLPIWKQTAMKKEKGLF</sequence>
<dbReference type="InterPro" id="IPR036886">
    <property type="entry name" value="Villin_headpiece_dom_sf"/>
</dbReference>
<dbReference type="PANTHER" id="PTHR11977:SF45">
    <property type="entry name" value="SUPERVILLIN"/>
    <property type="match status" value="1"/>
</dbReference>
<gene>
    <name evidence="10" type="ORF">GEV33_004994</name>
</gene>
<dbReference type="GO" id="GO:0051016">
    <property type="term" value="P:barbed-end actin filament capping"/>
    <property type="evidence" value="ECO:0007669"/>
    <property type="project" value="TreeGrafter"/>
</dbReference>
<evidence type="ECO:0000313" key="10">
    <source>
        <dbReference type="EMBL" id="KAH0817797.1"/>
    </source>
</evidence>
<dbReference type="FunFam" id="1.10.950.10:FF:000003">
    <property type="entry name" value="supervillin isoform X2"/>
    <property type="match status" value="1"/>
</dbReference>
<comment type="subcellular location">
    <subcellularLocation>
        <location evidence="2">Cytoplasm</location>
        <location evidence="2">Cytoskeleton</location>
    </subcellularLocation>
    <subcellularLocation>
        <location evidence="1">Membrane</location>
        <topology evidence="1">Peripheral membrane protein</topology>
    </subcellularLocation>
</comment>
<reference evidence="10" key="2">
    <citation type="submission" date="2021-08" db="EMBL/GenBank/DDBJ databases">
        <authorList>
            <person name="Eriksson T."/>
        </authorList>
    </citation>
    <scope>NUCLEOTIDE SEQUENCE</scope>
    <source>
        <strain evidence="10">Stoneville</strain>
        <tissue evidence="10">Whole head</tissue>
    </source>
</reference>
<dbReference type="GO" id="GO:0005737">
    <property type="term" value="C:cytoplasm"/>
    <property type="evidence" value="ECO:0007669"/>
    <property type="project" value="TreeGrafter"/>
</dbReference>
<keyword evidence="4" id="KW-0963">Cytoplasm</keyword>
<dbReference type="GO" id="GO:0051014">
    <property type="term" value="P:actin filament severing"/>
    <property type="evidence" value="ECO:0007669"/>
    <property type="project" value="TreeGrafter"/>
</dbReference>
<dbReference type="GO" id="GO:0016020">
    <property type="term" value="C:membrane"/>
    <property type="evidence" value="ECO:0007669"/>
    <property type="project" value="UniProtKB-SubCell"/>
</dbReference>
<evidence type="ECO:0000256" key="8">
    <source>
        <dbReference type="SAM" id="MobiDB-lite"/>
    </source>
</evidence>
<dbReference type="GO" id="GO:0051015">
    <property type="term" value="F:actin filament binding"/>
    <property type="evidence" value="ECO:0007669"/>
    <property type="project" value="InterPro"/>
</dbReference>
<keyword evidence="11" id="KW-1185">Reference proteome</keyword>
<feature type="domain" description="HP" evidence="9">
    <location>
        <begin position="994"/>
        <end position="1057"/>
    </location>
</feature>
<evidence type="ECO:0000256" key="7">
    <source>
        <dbReference type="ARBA" id="ARBA00023212"/>
    </source>
</evidence>
<dbReference type="Gene3D" id="1.10.950.10">
    <property type="entry name" value="Villin headpiece domain"/>
    <property type="match status" value="1"/>
</dbReference>
<keyword evidence="5" id="KW-0677">Repeat</keyword>
<reference evidence="10" key="1">
    <citation type="journal article" date="2020" name="J Insects Food Feed">
        <title>The yellow mealworm (Tenebrio molitor) genome: a resource for the emerging insects as food and feed industry.</title>
        <authorList>
            <person name="Eriksson T."/>
            <person name="Andere A."/>
            <person name="Kelstrup H."/>
            <person name="Emery V."/>
            <person name="Picard C."/>
        </authorList>
    </citation>
    <scope>NUCLEOTIDE SEQUENCE</scope>
    <source>
        <strain evidence="10">Stoneville</strain>
        <tissue evidence="10">Whole head</tissue>
    </source>
</reference>
<dbReference type="CDD" id="cd11293">
    <property type="entry name" value="gelsolin_S4_like"/>
    <property type="match status" value="1"/>
</dbReference>
<feature type="region of interest" description="Disordered" evidence="8">
    <location>
        <begin position="70"/>
        <end position="147"/>
    </location>
</feature>
<dbReference type="PANTHER" id="PTHR11977">
    <property type="entry name" value="VILLIN"/>
    <property type="match status" value="1"/>
</dbReference>
<evidence type="ECO:0000256" key="1">
    <source>
        <dbReference type="ARBA" id="ARBA00004170"/>
    </source>
</evidence>
<comment type="caution">
    <text evidence="10">The sequence shown here is derived from an EMBL/GenBank/DDBJ whole genome shotgun (WGS) entry which is preliminary data.</text>
</comment>
<accession>A0A8J6HP36</accession>
<protein>
    <recommendedName>
        <fullName evidence="9">HP domain-containing protein</fullName>
    </recommendedName>
</protein>
<dbReference type="GO" id="GO:0015629">
    <property type="term" value="C:actin cytoskeleton"/>
    <property type="evidence" value="ECO:0007669"/>
    <property type="project" value="TreeGrafter"/>
</dbReference>